<dbReference type="Proteomes" id="UP000886476">
    <property type="component" value="Unassembled WGS sequence"/>
</dbReference>
<evidence type="ECO:0000313" key="3">
    <source>
        <dbReference type="Proteomes" id="UP000886476"/>
    </source>
</evidence>
<accession>A0ABX2C8Z5</accession>
<sequence length="64" mass="6872">MPFAQRLTCTVAEACEATGLGRTKIYELIGNGRVKTTTIGRRRLVVVQSLLSLVGINAVPANSR</sequence>
<dbReference type="Pfam" id="PF12728">
    <property type="entry name" value="HTH_17"/>
    <property type="match status" value="1"/>
</dbReference>
<evidence type="ECO:0000313" key="2">
    <source>
        <dbReference type="EMBL" id="NPU64721.1"/>
    </source>
</evidence>
<reference evidence="2" key="1">
    <citation type="submission" date="2020-05" db="EMBL/GenBank/DDBJ databases">
        <title>Nod-independent and nitrogen-fixing Bradyrhizobium aeschynomene sp. nov. isolated from nodules of Aeschynomene indica.</title>
        <authorList>
            <person name="Zhang Z."/>
        </authorList>
    </citation>
    <scope>NUCLEOTIDE SEQUENCE</scope>
    <source>
        <strain evidence="2">83012</strain>
    </source>
</reference>
<organism evidence="2 3">
    <name type="scientific">Bradyrhizobium aeschynomenes</name>
    <dbReference type="NCBI Taxonomy" id="2734909"/>
    <lineage>
        <taxon>Bacteria</taxon>
        <taxon>Pseudomonadati</taxon>
        <taxon>Pseudomonadota</taxon>
        <taxon>Alphaproteobacteria</taxon>
        <taxon>Hyphomicrobiales</taxon>
        <taxon>Nitrobacteraceae</taxon>
        <taxon>Bradyrhizobium</taxon>
    </lineage>
</organism>
<evidence type="ECO:0000259" key="1">
    <source>
        <dbReference type="Pfam" id="PF12728"/>
    </source>
</evidence>
<gene>
    <name evidence="2" type="ORF">HL667_06920</name>
</gene>
<dbReference type="InterPro" id="IPR010093">
    <property type="entry name" value="SinI_DNA-bd"/>
</dbReference>
<keyword evidence="3" id="KW-1185">Reference proteome</keyword>
<dbReference type="EMBL" id="JABFDN010000002">
    <property type="protein sequence ID" value="NPU64721.1"/>
    <property type="molecule type" value="Genomic_DNA"/>
</dbReference>
<dbReference type="GO" id="GO:0003677">
    <property type="term" value="F:DNA binding"/>
    <property type="evidence" value="ECO:0007669"/>
    <property type="project" value="UniProtKB-KW"/>
</dbReference>
<feature type="domain" description="Helix-turn-helix" evidence="1">
    <location>
        <begin position="9"/>
        <end position="45"/>
    </location>
</feature>
<dbReference type="NCBIfam" id="TIGR01764">
    <property type="entry name" value="excise"/>
    <property type="match status" value="1"/>
</dbReference>
<name>A0ABX2C8Z5_9BRAD</name>
<proteinExistence type="predicted"/>
<dbReference type="InterPro" id="IPR041657">
    <property type="entry name" value="HTH_17"/>
</dbReference>
<protein>
    <submittedName>
        <fullName evidence="2">Excisionase family DNA-binding protein</fullName>
    </submittedName>
</protein>
<comment type="caution">
    <text evidence="2">The sequence shown here is derived from an EMBL/GenBank/DDBJ whole genome shotgun (WGS) entry which is preliminary data.</text>
</comment>
<keyword evidence="2" id="KW-0238">DNA-binding</keyword>